<dbReference type="EMBL" id="ML735319">
    <property type="protein sequence ID" value="KAE8386087.1"/>
    <property type="molecule type" value="Genomic_DNA"/>
</dbReference>
<dbReference type="PANTHER" id="PTHR37534">
    <property type="entry name" value="TRANSCRIPTIONAL ACTIVATOR PROTEIN UGA3"/>
    <property type="match status" value="1"/>
</dbReference>
<gene>
    <name evidence="3" type="ORF">BDV23DRAFT_190334</name>
</gene>
<evidence type="ECO:0000256" key="1">
    <source>
        <dbReference type="ARBA" id="ARBA00004123"/>
    </source>
</evidence>
<evidence type="ECO:0000256" key="2">
    <source>
        <dbReference type="ARBA" id="ARBA00023242"/>
    </source>
</evidence>
<reference evidence="3" key="1">
    <citation type="submission" date="2019-04" db="EMBL/GenBank/DDBJ databases">
        <title>Friends and foes A comparative genomics studyof 23 Aspergillus species from section Flavi.</title>
        <authorList>
            <consortium name="DOE Joint Genome Institute"/>
            <person name="Kjaerbolling I."/>
            <person name="Vesth T."/>
            <person name="Frisvad J.C."/>
            <person name="Nybo J.L."/>
            <person name="Theobald S."/>
            <person name="Kildgaard S."/>
            <person name="Isbrandt T."/>
            <person name="Kuo A."/>
            <person name="Sato A."/>
            <person name="Lyhne E.K."/>
            <person name="Kogle M.E."/>
            <person name="Wiebenga A."/>
            <person name="Kun R.S."/>
            <person name="Lubbers R.J."/>
            <person name="Makela M.R."/>
            <person name="Barry K."/>
            <person name="Chovatia M."/>
            <person name="Clum A."/>
            <person name="Daum C."/>
            <person name="Haridas S."/>
            <person name="He G."/>
            <person name="LaButti K."/>
            <person name="Lipzen A."/>
            <person name="Mondo S."/>
            <person name="Riley R."/>
            <person name="Salamov A."/>
            <person name="Simmons B.A."/>
            <person name="Magnuson J.K."/>
            <person name="Henrissat B."/>
            <person name="Mortensen U.H."/>
            <person name="Larsen T.O."/>
            <person name="Devries R.P."/>
            <person name="Grigoriev I.V."/>
            <person name="Machida M."/>
            <person name="Baker S.E."/>
            <person name="Andersen M.R."/>
        </authorList>
    </citation>
    <scope>NUCLEOTIDE SEQUENCE [LARGE SCALE GENOMIC DNA]</scope>
    <source>
        <strain evidence="3">IBT 14317</strain>
    </source>
</reference>
<name>A0A5N7BX64_PETAA</name>
<dbReference type="Proteomes" id="UP000326877">
    <property type="component" value="Unassembled WGS sequence"/>
</dbReference>
<dbReference type="InterPro" id="IPR021858">
    <property type="entry name" value="Fun_TF"/>
</dbReference>
<dbReference type="OrthoDB" id="2015447at2759"/>
<protein>
    <submittedName>
        <fullName evidence="3">Fungal-specific transcription factor domain-containing protein</fullName>
    </submittedName>
</protein>
<dbReference type="GO" id="GO:0005634">
    <property type="term" value="C:nucleus"/>
    <property type="evidence" value="ECO:0007669"/>
    <property type="project" value="UniProtKB-SubCell"/>
</dbReference>
<organism evidence="3">
    <name type="scientific">Petromyces alliaceus</name>
    <name type="common">Aspergillus alliaceus</name>
    <dbReference type="NCBI Taxonomy" id="209559"/>
    <lineage>
        <taxon>Eukaryota</taxon>
        <taxon>Fungi</taxon>
        <taxon>Dikarya</taxon>
        <taxon>Ascomycota</taxon>
        <taxon>Pezizomycotina</taxon>
        <taxon>Eurotiomycetes</taxon>
        <taxon>Eurotiomycetidae</taxon>
        <taxon>Eurotiales</taxon>
        <taxon>Aspergillaceae</taxon>
        <taxon>Aspergillus</taxon>
        <taxon>Aspergillus subgen. Circumdati</taxon>
    </lineage>
</organism>
<accession>A0A5N7BX64</accession>
<evidence type="ECO:0000313" key="3">
    <source>
        <dbReference type="EMBL" id="KAE8386087.1"/>
    </source>
</evidence>
<sequence>MPESIPKNYTLSIQFRALAAEKFASRLFHAAKVSRYNRQFCALPITSDFPYNPFRCQTRGLDTSAGLLHAFLAIAYYHIDRESPHVEYSAEMNFHKGAARKLCETELKDKTLLQPISSFSNLINTIAVLFTFEAAQSAVGRWSHHLTCIHDILEHSGGASALSRSPKLQTQVIICLWWDVTVAMTSREAPVFPYSYFNELLSLEEESLWTFFDMTGCPRGLLVALVQLAHMAAERERVLGMRFACFNLKLVDDIEDSIYNWSPSSHEEPLDWKDEEEMHLEQDRIHCFEAWRFALLLYIQRVFRWNRKTAPWGRIKFLARKVVDHIQSCRLSSFVSKQVLMPVFLAGAELQNQDCRDTVLRYCHEWHKKSGYKPFGDTRSLLEEIWKEQEESDSQLVWWGSVIDAKHKDFESCERYKLG</sequence>
<dbReference type="PANTHER" id="PTHR37534:SF46">
    <property type="entry name" value="ZN(II)2CYS6 TRANSCRIPTION FACTOR (EUROFUNG)"/>
    <property type="match status" value="1"/>
</dbReference>
<proteinExistence type="predicted"/>
<dbReference type="Pfam" id="PF11951">
    <property type="entry name" value="Fungal_trans_2"/>
    <property type="match status" value="1"/>
</dbReference>
<keyword evidence="2" id="KW-0539">Nucleus</keyword>
<dbReference type="AlphaFoldDB" id="A0A5N7BX64"/>
<comment type="subcellular location">
    <subcellularLocation>
        <location evidence="1">Nucleus</location>
    </subcellularLocation>
</comment>